<name>A0A2T5JEI0_9SPHI</name>
<feature type="chain" id="PRO_5015445528" description="DUF6265 domain-containing protein" evidence="1">
    <location>
        <begin position="20"/>
        <end position="155"/>
    </location>
</feature>
<evidence type="ECO:0000313" key="4">
    <source>
        <dbReference type="Proteomes" id="UP000244168"/>
    </source>
</evidence>
<evidence type="ECO:0000256" key="1">
    <source>
        <dbReference type="SAM" id="SignalP"/>
    </source>
</evidence>
<keyword evidence="4" id="KW-1185">Reference proteome</keyword>
<dbReference type="EMBL" id="QAOQ01000001">
    <property type="protein sequence ID" value="PTR00847.1"/>
    <property type="molecule type" value="Genomic_DNA"/>
</dbReference>
<protein>
    <recommendedName>
        <fullName evidence="2">DUF6265 domain-containing protein</fullName>
    </recommendedName>
</protein>
<dbReference type="OrthoDB" id="5382295at2"/>
<feature type="domain" description="DUF6265" evidence="2">
    <location>
        <begin position="29"/>
        <end position="137"/>
    </location>
</feature>
<dbReference type="InterPro" id="IPR046232">
    <property type="entry name" value="DUF6265"/>
</dbReference>
<gene>
    <name evidence="3" type="ORF">C8P68_10175</name>
</gene>
<sequence length="155" mass="17185">MKKILFLAALLTATITSHAQTQKDFGKLHWLAGTWQSTNNKPGEIDTETWQIASTTTMTGTGITLKGKDTVFVEHLQLVVNGNAIYYMARVGKSLKAVPFKLTQITADSFTCENPEHDFPKKITYQLEGNRIKAAISGDGKAINYEFVKLPAHKQ</sequence>
<feature type="signal peptide" evidence="1">
    <location>
        <begin position="1"/>
        <end position="19"/>
    </location>
</feature>
<keyword evidence="1" id="KW-0732">Signal</keyword>
<evidence type="ECO:0000259" key="2">
    <source>
        <dbReference type="Pfam" id="PF19780"/>
    </source>
</evidence>
<dbReference type="Pfam" id="PF19780">
    <property type="entry name" value="DUF6265"/>
    <property type="match status" value="1"/>
</dbReference>
<evidence type="ECO:0000313" key="3">
    <source>
        <dbReference type="EMBL" id="PTR00847.1"/>
    </source>
</evidence>
<dbReference type="Proteomes" id="UP000244168">
    <property type="component" value="Unassembled WGS sequence"/>
</dbReference>
<organism evidence="3 4">
    <name type="scientific">Mucilaginibacter yixingensis</name>
    <dbReference type="NCBI Taxonomy" id="1295612"/>
    <lineage>
        <taxon>Bacteria</taxon>
        <taxon>Pseudomonadati</taxon>
        <taxon>Bacteroidota</taxon>
        <taxon>Sphingobacteriia</taxon>
        <taxon>Sphingobacteriales</taxon>
        <taxon>Sphingobacteriaceae</taxon>
        <taxon>Mucilaginibacter</taxon>
    </lineage>
</organism>
<reference evidence="3 4" key="1">
    <citation type="submission" date="2018-04" db="EMBL/GenBank/DDBJ databases">
        <title>Genomic Encyclopedia of Archaeal and Bacterial Type Strains, Phase II (KMG-II): from individual species to whole genera.</title>
        <authorList>
            <person name="Goeker M."/>
        </authorList>
    </citation>
    <scope>NUCLEOTIDE SEQUENCE [LARGE SCALE GENOMIC DNA]</scope>
    <source>
        <strain evidence="3 4">DSM 26809</strain>
    </source>
</reference>
<dbReference type="AlphaFoldDB" id="A0A2T5JEI0"/>
<dbReference type="RefSeq" id="WP_107826290.1">
    <property type="nucleotide sequence ID" value="NZ_CP160205.1"/>
</dbReference>
<proteinExistence type="predicted"/>
<accession>A0A2T5JEI0</accession>
<comment type="caution">
    <text evidence="3">The sequence shown here is derived from an EMBL/GenBank/DDBJ whole genome shotgun (WGS) entry which is preliminary data.</text>
</comment>